<dbReference type="EC" id="3.-.-.-" evidence="9"/>
<dbReference type="GO" id="GO:0046983">
    <property type="term" value="F:protein dimerization activity"/>
    <property type="evidence" value="ECO:0007669"/>
    <property type="project" value="InterPro"/>
</dbReference>
<evidence type="ECO:0000256" key="1">
    <source>
        <dbReference type="ARBA" id="ARBA00004123"/>
    </source>
</evidence>
<keyword evidence="9" id="KW-0378">Hydrolase</keyword>
<dbReference type="STRING" id="1088818.A0A2I0A160"/>
<keyword evidence="5" id="KW-0804">Transcription</keyword>
<dbReference type="OrthoDB" id="687495at2759"/>
<dbReference type="FunFam" id="4.10.280.10:FF:000046">
    <property type="entry name" value="Transcription factor bHLH83"/>
    <property type="match status" value="1"/>
</dbReference>
<dbReference type="InterPro" id="IPR045843">
    <property type="entry name" value="IND-like"/>
</dbReference>
<gene>
    <name evidence="9" type="primary">BHLH83</name>
    <name evidence="9" type="ORF">AXF42_Ash014180</name>
</gene>
<dbReference type="GO" id="GO:0048766">
    <property type="term" value="P:root hair initiation"/>
    <property type="evidence" value="ECO:0007669"/>
    <property type="project" value="UniProtKB-ARBA"/>
</dbReference>
<dbReference type="AlphaFoldDB" id="A0A2I0A160"/>
<sequence>MAFSHGIDTSSLEYASFKGMHSFMHEEEEEEGCSENYTSSLFSSFHNPNNLFSSSIIFGAPNFPFQEAPPDFSFKPRREKWPAANSNSSVLSFEQRKLGRGDQNSISWVSSIDHEHQMQQLSLKHGGEKEFGLLFQRSGVEKSLQKRLSMGGDQIEASKKQCGNNRKLKAKPNPPKDPQSIAAKNRRERISERLKILQELVPNGTKVDLVTMLEKAISYVKFLQLQVKVLATDEFWPAHGGKPPDASQVKEAIDDILSSHRDRKSTSKT</sequence>
<dbReference type="GO" id="GO:0003700">
    <property type="term" value="F:DNA-binding transcription factor activity"/>
    <property type="evidence" value="ECO:0007669"/>
    <property type="project" value="InterPro"/>
</dbReference>
<protein>
    <submittedName>
        <fullName evidence="9">Transcription factor bHLH83</fullName>
        <ecNumber evidence="9">3.-.-.-</ecNumber>
    </submittedName>
</protein>
<feature type="domain" description="BHLH" evidence="8">
    <location>
        <begin position="174"/>
        <end position="223"/>
    </location>
</feature>
<accession>A0A2I0A160</accession>
<dbReference type="PROSITE" id="PS50888">
    <property type="entry name" value="BHLH"/>
    <property type="match status" value="1"/>
</dbReference>
<feature type="region of interest" description="Disordered" evidence="7">
    <location>
        <begin position="238"/>
        <end position="269"/>
    </location>
</feature>
<keyword evidence="10" id="KW-1185">Reference proteome</keyword>
<comment type="subcellular location">
    <subcellularLocation>
        <location evidence="1">Nucleus</location>
    </subcellularLocation>
</comment>
<reference evidence="9 10" key="1">
    <citation type="journal article" date="2017" name="Nature">
        <title>The Apostasia genome and the evolution of orchids.</title>
        <authorList>
            <person name="Zhang G.Q."/>
            <person name="Liu K.W."/>
            <person name="Li Z."/>
            <person name="Lohaus R."/>
            <person name="Hsiao Y.Y."/>
            <person name="Niu S.C."/>
            <person name="Wang J.Y."/>
            <person name="Lin Y.C."/>
            <person name="Xu Q."/>
            <person name="Chen L.J."/>
            <person name="Yoshida K."/>
            <person name="Fujiwara S."/>
            <person name="Wang Z.W."/>
            <person name="Zhang Y.Q."/>
            <person name="Mitsuda N."/>
            <person name="Wang M."/>
            <person name="Liu G.H."/>
            <person name="Pecoraro L."/>
            <person name="Huang H.X."/>
            <person name="Xiao X.J."/>
            <person name="Lin M."/>
            <person name="Wu X.Y."/>
            <person name="Wu W.L."/>
            <person name="Chen Y.Y."/>
            <person name="Chang S.B."/>
            <person name="Sakamoto S."/>
            <person name="Ohme-Takagi M."/>
            <person name="Yagi M."/>
            <person name="Zeng S.J."/>
            <person name="Shen C.Y."/>
            <person name="Yeh C.M."/>
            <person name="Luo Y.B."/>
            <person name="Tsai W.C."/>
            <person name="Van de Peer Y."/>
            <person name="Liu Z.J."/>
        </authorList>
    </citation>
    <scope>NUCLEOTIDE SEQUENCE [LARGE SCALE GENOMIC DNA]</scope>
    <source>
        <strain evidence="10">cv. Shenzhen</strain>
        <tissue evidence="9">Stem</tissue>
    </source>
</reference>
<comment type="similarity">
    <text evidence="2">Belongs to the bHLH protein family.</text>
</comment>
<feature type="region of interest" description="Disordered" evidence="7">
    <location>
        <begin position="158"/>
        <end position="182"/>
    </location>
</feature>
<evidence type="ECO:0000256" key="6">
    <source>
        <dbReference type="ARBA" id="ARBA00023242"/>
    </source>
</evidence>
<evidence type="ECO:0000256" key="7">
    <source>
        <dbReference type="SAM" id="MobiDB-lite"/>
    </source>
</evidence>
<evidence type="ECO:0000256" key="3">
    <source>
        <dbReference type="ARBA" id="ARBA00023015"/>
    </source>
</evidence>
<dbReference type="Gene3D" id="4.10.280.10">
    <property type="entry name" value="Helix-loop-helix DNA-binding domain"/>
    <property type="match status" value="1"/>
</dbReference>
<dbReference type="GO" id="GO:0016787">
    <property type="term" value="F:hydrolase activity"/>
    <property type="evidence" value="ECO:0007669"/>
    <property type="project" value="UniProtKB-KW"/>
</dbReference>
<name>A0A2I0A160_9ASPA</name>
<keyword evidence="4" id="KW-0238">DNA-binding</keyword>
<feature type="compositionally biased region" description="Basic and acidic residues" evidence="7">
    <location>
        <begin position="251"/>
        <end position="260"/>
    </location>
</feature>
<evidence type="ECO:0000259" key="8">
    <source>
        <dbReference type="PROSITE" id="PS50888"/>
    </source>
</evidence>
<proteinExistence type="inferred from homology"/>
<evidence type="ECO:0000313" key="10">
    <source>
        <dbReference type="Proteomes" id="UP000236161"/>
    </source>
</evidence>
<dbReference type="Proteomes" id="UP000236161">
    <property type="component" value="Unassembled WGS sequence"/>
</dbReference>
<dbReference type="SUPFAM" id="SSF47459">
    <property type="entry name" value="HLH, helix-loop-helix DNA-binding domain"/>
    <property type="match status" value="1"/>
</dbReference>
<dbReference type="InterPro" id="IPR036638">
    <property type="entry name" value="HLH_DNA-bd_sf"/>
</dbReference>
<dbReference type="PANTHER" id="PTHR45914:SF59">
    <property type="entry name" value="TRANSCRIPTION FACTOR BHLH83-LIKE"/>
    <property type="match status" value="1"/>
</dbReference>
<keyword evidence="6" id="KW-0539">Nucleus</keyword>
<evidence type="ECO:0000313" key="9">
    <source>
        <dbReference type="EMBL" id="PKA49278.1"/>
    </source>
</evidence>
<dbReference type="SMART" id="SM00353">
    <property type="entry name" value="HLH"/>
    <property type="match status" value="1"/>
</dbReference>
<evidence type="ECO:0000256" key="2">
    <source>
        <dbReference type="ARBA" id="ARBA00005510"/>
    </source>
</evidence>
<dbReference type="EMBL" id="KZ452039">
    <property type="protein sequence ID" value="PKA49278.1"/>
    <property type="molecule type" value="Genomic_DNA"/>
</dbReference>
<dbReference type="GO" id="GO:0003677">
    <property type="term" value="F:DNA binding"/>
    <property type="evidence" value="ECO:0007669"/>
    <property type="project" value="UniProtKB-KW"/>
</dbReference>
<dbReference type="InterPro" id="IPR011598">
    <property type="entry name" value="bHLH_dom"/>
</dbReference>
<keyword evidence="3" id="KW-0805">Transcription regulation</keyword>
<organism evidence="9 10">
    <name type="scientific">Apostasia shenzhenica</name>
    <dbReference type="NCBI Taxonomy" id="1088818"/>
    <lineage>
        <taxon>Eukaryota</taxon>
        <taxon>Viridiplantae</taxon>
        <taxon>Streptophyta</taxon>
        <taxon>Embryophyta</taxon>
        <taxon>Tracheophyta</taxon>
        <taxon>Spermatophyta</taxon>
        <taxon>Magnoliopsida</taxon>
        <taxon>Liliopsida</taxon>
        <taxon>Asparagales</taxon>
        <taxon>Orchidaceae</taxon>
        <taxon>Apostasioideae</taxon>
        <taxon>Apostasia</taxon>
    </lineage>
</organism>
<dbReference type="CDD" id="cd11454">
    <property type="entry name" value="bHLH_AtIND_like"/>
    <property type="match status" value="1"/>
</dbReference>
<evidence type="ECO:0000256" key="5">
    <source>
        <dbReference type="ARBA" id="ARBA00023163"/>
    </source>
</evidence>
<dbReference type="Pfam" id="PF00010">
    <property type="entry name" value="HLH"/>
    <property type="match status" value="1"/>
</dbReference>
<dbReference type="PANTHER" id="PTHR45914">
    <property type="entry name" value="TRANSCRIPTION FACTOR HEC3-RELATED"/>
    <property type="match status" value="1"/>
</dbReference>
<evidence type="ECO:0000256" key="4">
    <source>
        <dbReference type="ARBA" id="ARBA00023125"/>
    </source>
</evidence>
<dbReference type="GO" id="GO:0005634">
    <property type="term" value="C:nucleus"/>
    <property type="evidence" value="ECO:0007669"/>
    <property type="project" value="UniProtKB-SubCell"/>
</dbReference>